<name>A0A4Z0L7N8_9FLAO</name>
<gene>
    <name evidence="1" type="ORF">E4635_09605</name>
</gene>
<sequence>MTKVIIVNINSELKEKLKENIHFLEFEPTQLNQYLEEGWVIRSVEFVAPSDSLFSFSAVYVIGK</sequence>
<accession>A0A4Z0L7N8</accession>
<protein>
    <recommendedName>
        <fullName evidence="3">DUF4177 domain-containing protein</fullName>
    </recommendedName>
</protein>
<dbReference type="OrthoDB" id="1377389at2"/>
<dbReference type="Proteomes" id="UP000297407">
    <property type="component" value="Unassembled WGS sequence"/>
</dbReference>
<proteinExistence type="predicted"/>
<evidence type="ECO:0000313" key="2">
    <source>
        <dbReference type="Proteomes" id="UP000297407"/>
    </source>
</evidence>
<organism evidence="1 2">
    <name type="scientific">Flavobacterium humi</name>
    <dbReference type="NCBI Taxonomy" id="2562683"/>
    <lineage>
        <taxon>Bacteria</taxon>
        <taxon>Pseudomonadati</taxon>
        <taxon>Bacteroidota</taxon>
        <taxon>Flavobacteriia</taxon>
        <taxon>Flavobacteriales</taxon>
        <taxon>Flavobacteriaceae</taxon>
        <taxon>Flavobacterium</taxon>
    </lineage>
</organism>
<dbReference type="EMBL" id="SRLH01000004">
    <property type="protein sequence ID" value="TGD58251.1"/>
    <property type="molecule type" value="Genomic_DNA"/>
</dbReference>
<keyword evidence="2" id="KW-1185">Reference proteome</keyword>
<reference evidence="1 2" key="1">
    <citation type="submission" date="2019-04" db="EMBL/GenBank/DDBJ databases">
        <title>Flavobacterium sp. strain DS2-A Genome sequencing and assembly.</title>
        <authorList>
            <person name="Kim I."/>
        </authorList>
    </citation>
    <scope>NUCLEOTIDE SEQUENCE [LARGE SCALE GENOMIC DNA]</scope>
    <source>
        <strain evidence="1 2">DS2-A</strain>
    </source>
</reference>
<dbReference type="RefSeq" id="WP_135526421.1">
    <property type="nucleotide sequence ID" value="NZ_SRLH01000004.1"/>
</dbReference>
<dbReference type="AlphaFoldDB" id="A0A4Z0L7N8"/>
<evidence type="ECO:0008006" key="3">
    <source>
        <dbReference type="Google" id="ProtNLM"/>
    </source>
</evidence>
<comment type="caution">
    <text evidence="1">The sequence shown here is derived from an EMBL/GenBank/DDBJ whole genome shotgun (WGS) entry which is preliminary data.</text>
</comment>
<evidence type="ECO:0000313" key="1">
    <source>
        <dbReference type="EMBL" id="TGD58251.1"/>
    </source>
</evidence>